<keyword evidence="5" id="KW-0521">NADP</keyword>
<name>A0A402CFZ0_RHOWR</name>
<evidence type="ECO:0000313" key="8">
    <source>
        <dbReference type="Proteomes" id="UP000287519"/>
    </source>
</evidence>
<comment type="similarity">
    <text evidence="2">Belongs to the FAD-binding monooxygenase family.</text>
</comment>
<protein>
    <submittedName>
        <fullName evidence="7">Cyclohexanone monooxygenase</fullName>
    </submittedName>
</protein>
<keyword evidence="8" id="KW-1185">Reference proteome</keyword>
<evidence type="ECO:0000256" key="4">
    <source>
        <dbReference type="ARBA" id="ARBA00022827"/>
    </source>
</evidence>
<proteinExistence type="inferred from homology"/>
<dbReference type="Pfam" id="PF13450">
    <property type="entry name" value="NAD_binding_8"/>
    <property type="match status" value="1"/>
</dbReference>
<dbReference type="GO" id="GO:0004499">
    <property type="term" value="F:N,N-dimethylaniline monooxygenase activity"/>
    <property type="evidence" value="ECO:0007669"/>
    <property type="project" value="InterPro"/>
</dbReference>
<dbReference type="Proteomes" id="UP000287519">
    <property type="component" value="Unassembled WGS sequence"/>
</dbReference>
<evidence type="ECO:0000256" key="3">
    <source>
        <dbReference type="ARBA" id="ARBA00022630"/>
    </source>
</evidence>
<dbReference type="InterPro" id="IPR020946">
    <property type="entry name" value="Flavin_mOase-like"/>
</dbReference>
<dbReference type="Pfam" id="PF00743">
    <property type="entry name" value="FMO-like"/>
    <property type="match status" value="1"/>
</dbReference>
<dbReference type="OrthoDB" id="5168853at2"/>
<gene>
    <name evidence="7" type="ORF">Rhow_006413</name>
</gene>
<dbReference type="AlphaFoldDB" id="A0A402CFZ0"/>
<dbReference type="RefSeq" id="WP_124394419.1">
    <property type="nucleotide sequence ID" value="NZ_BHYM01000058.1"/>
</dbReference>
<dbReference type="InterPro" id="IPR036188">
    <property type="entry name" value="FAD/NAD-bd_sf"/>
</dbReference>
<dbReference type="Gene3D" id="3.50.50.60">
    <property type="entry name" value="FAD/NAD(P)-binding domain"/>
    <property type="match status" value="3"/>
</dbReference>
<comment type="caution">
    <text evidence="7">The sequence shown here is derived from an EMBL/GenBank/DDBJ whole genome shotgun (WGS) entry which is preliminary data.</text>
</comment>
<keyword evidence="6" id="KW-0560">Oxidoreductase</keyword>
<sequence>MSNDKLIGELDFDPTALKEKYDYERDRRIRPDAKKQYVGTSVGRFEQYSRDPWSDADVPREALIEHTSVIIAGGGFGGLLLGARLRDAGITDVRVIETGGDFGGTWYWNRYPGAMCDIEAHIYLPLLEELNYAPKHRYAYAAEMLEISQRIGKEYGLYDKACFHTAITGAQWSEDENHWHIQTDRNDKLTADYFILACGRQSLPKLPNLPGIDQFEGHIFHSSRWDYSYTGGSSEGGLTGLEGKRVGVVGTGATALQIVPEVAKDAGELLVFQRTPSTVGVRGQCETGPDWVDMSKPGWQRERRENFQAHVQFGTQAGYVRPDVDMVGDGWTGAFEVLAEPEDSVTKRLGRPPTQEELAELSEINDYRLMNQIRGRVDDVVEDPTTAEALKPWYRWWCKRPGWHDDYLAAFNRKNVTLIDTHGQGVERFTRNGVVVDGVEHPLDCLIMATGFESAISYTELTGFDIIGRETTLSEHWANGVRTLHGMSTDKFPNMFFIGGNTQTASAVNAVHLLDEQSQYVAHILGQTEAKNARAVEARPQDVEQWVRIIAESPKNHAMFRFFAQCTPGYYNAEGKAETSADLFIGGRYGDGPLAYYDVLHNWASDGELQGYALKQD</sequence>
<comment type="cofactor">
    <cofactor evidence="1">
        <name>FAD</name>
        <dbReference type="ChEBI" id="CHEBI:57692"/>
    </cofactor>
</comment>
<keyword evidence="3" id="KW-0285">Flavoprotein</keyword>
<organism evidence="7 8">
    <name type="scientific">Rhodococcus wratislaviensis</name>
    <name type="common">Tsukamurella wratislaviensis</name>
    <dbReference type="NCBI Taxonomy" id="44752"/>
    <lineage>
        <taxon>Bacteria</taxon>
        <taxon>Bacillati</taxon>
        <taxon>Actinomycetota</taxon>
        <taxon>Actinomycetes</taxon>
        <taxon>Mycobacteriales</taxon>
        <taxon>Nocardiaceae</taxon>
        <taxon>Rhodococcus</taxon>
    </lineage>
</organism>
<dbReference type="InterPro" id="IPR050775">
    <property type="entry name" value="FAD-binding_Monooxygenases"/>
</dbReference>
<evidence type="ECO:0000256" key="2">
    <source>
        <dbReference type="ARBA" id="ARBA00010139"/>
    </source>
</evidence>
<evidence type="ECO:0000313" key="7">
    <source>
        <dbReference type="EMBL" id="GCE42474.1"/>
    </source>
</evidence>
<reference evidence="7 8" key="1">
    <citation type="submission" date="2018-11" db="EMBL/GenBank/DDBJ databases">
        <title>Microbial catabolism of amino acid.</title>
        <authorList>
            <person name="Hibi M."/>
            <person name="Ogawa J."/>
        </authorList>
    </citation>
    <scope>NUCLEOTIDE SEQUENCE [LARGE SCALE GENOMIC DNA]</scope>
    <source>
        <strain evidence="7 8">C31-06</strain>
    </source>
</reference>
<keyword evidence="4" id="KW-0274">FAD</keyword>
<dbReference type="PANTHER" id="PTHR43098:SF2">
    <property type="entry name" value="FAD-BINDING MONOOXYGENASE AUSB-RELATED"/>
    <property type="match status" value="1"/>
</dbReference>
<evidence type="ECO:0000256" key="6">
    <source>
        <dbReference type="ARBA" id="ARBA00023002"/>
    </source>
</evidence>
<evidence type="ECO:0000256" key="5">
    <source>
        <dbReference type="ARBA" id="ARBA00022857"/>
    </source>
</evidence>
<dbReference type="GO" id="GO:0050660">
    <property type="term" value="F:flavin adenine dinucleotide binding"/>
    <property type="evidence" value="ECO:0007669"/>
    <property type="project" value="InterPro"/>
</dbReference>
<keyword evidence="7" id="KW-0503">Monooxygenase</keyword>
<dbReference type="SUPFAM" id="SSF51905">
    <property type="entry name" value="FAD/NAD(P)-binding domain"/>
    <property type="match status" value="1"/>
</dbReference>
<dbReference type="EMBL" id="BHYM01000058">
    <property type="protein sequence ID" value="GCE42474.1"/>
    <property type="molecule type" value="Genomic_DNA"/>
</dbReference>
<dbReference type="GO" id="GO:0050661">
    <property type="term" value="F:NADP binding"/>
    <property type="evidence" value="ECO:0007669"/>
    <property type="project" value="InterPro"/>
</dbReference>
<evidence type="ECO:0000256" key="1">
    <source>
        <dbReference type="ARBA" id="ARBA00001974"/>
    </source>
</evidence>
<dbReference type="PANTHER" id="PTHR43098">
    <property type="entry name" value="L-ORNITHINE N(5)-MONOOXYGENASE-RELATED"/>
    <property type="match status" value="1"/>
</dbReference>
<accession>A0A402CFZ0</accession>